<evidence type="ECO:0000256" key="11">
    <source>
        <dbReference type="ARBA" id="ARBA00022840"/>
    </source>
</evidence>
<dbReference type="PROSITE" id="PS51671">
    <property type="entry name" value="ACT"/>
    <property type="match status" value="2"/>
</dbReference>
<evidence type="ECO:0000313" key="18">
    <source>
        <dbReference type="EMBL" id="EGE48876.1"/>
    </source>
</evidence>
<comment type="similarity">
    <text evidence="4 15">Belongs to the aspartokinase family.</text>
</comment>
<feature type="binding site" evidence="14">
    <location>
        <begin position="238"/>
        <end position="239"/>
    </location>
    <ligand>
        <name>ATP</name>
        <dbReference type="ChEBI" id="CHEBI:30616"/>
    </ligand>
</feature>
<dbReference type="EC" id="2.7.2.4" evidence="5 15"/>
<evidence type="ECO:0000256" key="1">
    <source>
        <dbReference type="ARBA" id="ARBA00004766"/>
    </source>
</evidence>
<comment type="pathway">
    <text evidence="1 16">Amino-acid biosynthesis; L-lysine biosynthesis via DAP pathway; (S)-tetrahydrodipicolinate from L-aspartate: step 1/4.</text>
</comment>
<evidence type="ECO:0000256" key="3">
    <source>
        <dbReference type="ARBA" id="ARBA00005139"/>
    </source>
</evidence>
<evidence type="ECO:0000256" key="10">
    <source>
        <dbReference type="ARBA" id="ARBA00022777"/>
    </source>
</evidence>
<dbReference type="Pfam" id="PF22468">
    <property type="entry name" value="ACT_9"/>
    <property type="match status" value="1"/>
</dbReference>
<dbReference type="SUPFAM" id="SSF53633">
    <property type="entry name" value="Carbamate kinase-like"/>
    <property type="match status" value="1"/>
</dbReference>
<feature type="domain" description="ACT" evidence="17">
    <location>
        <begin position="417"/>
        <end position="478"/>
    </location>
</feature>
<dbReference type="FunFam" id="3.30.2130.10:FF:000002">
    <property type="entry name" value="Aspartokinase"/>
    <property type="match status" value="1"/>
</dbReference>
<dbReference type="InterPro" id="IPR054352">
    <property type="entry name" value="ACT_Aspartokinase"/>
</dbReference>
<dbReference type="InterPro" id="IPR005260">
    <property type="entry name" value="Asp_kin_monofn"/>
</dbReference>
<feature type="binding site" evidence="14">
    <location>
        <position position="244"/>
    </location>
    <ligand>
        <name>ATP</name>
        <dbReference type="ChEBI" id="CHEBI:30616"/>
    </ligand>
</feature>
<dbReference type="GO" id="GO:0005829">
    <property type="term" value="C:cytosol"/>
    <property type="evidence" value="ECO:0007669"/>
    <property type="project" value="TreeGrafter"/>
</dbReference>
<dbReference type="UniPathway" id="UPA00051">
    <property type="reaction ID" value="UER00462"/>
</dbReference>
<evidence type="ECO:0000256" key="14">
    <source>
        <dbReference type="PIRSR" id="PIRSR000726-1"/>
    </source>
</evidence>
<keyword evidence="10 15" id="KW-0418">Kinase</keyword>
<dbReference type="FunFam" id="3.40.1160.10:FF:000002">
    <property type="entry name" value="Aspartokinase"/>
    <property type="match status" value="1"/>
</dbReference>
<dbReference type="PANTHER" id="PTHR21499:SF3">
    <property type="entry name" value="ASPARTOKINASE"/>
    <property type="match status" value="1"/>
</dbReference>
<dbReference type="GO" id="GO:0004072">
    <property type="term" value="F:aspartate kinase activity"/>
    <property type="evidence" value="ECO:0007669"/>
    <property type="project" value="UniProtKB-EC"/>
</dbReference>
<dbReference type="CDD" id="cd04261">
    <property type="entry name" value="AAK_AKii-LysC-BS"/>
    <property type="match status" value="1"/>
</dbReference>
<dbReference type="NCBIfam" id="NF005155">
    <property type="entry name" value="PRK06635.1-4"/>
    <property type="match status" value="1"/>
</dbReference>
<comment type="catalytic activity">
    <reaction evidence="13 15">
        <text>L-aspartate + ATP = 4-phospho-L-aspartate + ADP</text>
        <dbReference type="Rhea" id="RHEA:23776"/>
        <dbReference type="ChEBI" id="CHEBI:29991"/>
        <dbReference type="ChEBI" id="CHEBI:30616"/>
        <dbReference type="ChEBI" id="CHEBI:57535"/>
        <dbReference type="ChEBI" id="CHEBI:456216"/>
        <dbReference type="EC" id="2.7.2.4"/>
    </reaction>
</comment>
<dbReference type="NCBIfam" id="TIGR00657">
    <property type="entry name" value="asp_kinases"/>
    <property type="match status" value="1"/>
</dbReference>
<dbReference type="GO" id="GO:0009088">
    <property type="term" value="P:threonine biosynthetic process"/>
    <property type="evidence" value="ECO:0007669"/>
    <property type="project" value="UniProtKB-UniPathway"/>
</dbReference>
<evidence type="ECO:0000256" key="6">
    <source>
        <dbReference type="ARBA" id="ARBA00016273"/>
    </source>
</evidence>
<dbReference type="GO" id="GO:0009090">
    <property type="term" value="P:homoserine biosynthetic process"/>
    <property type="evidence" value="ECO:0007669"/>
    <property type="project" value="TreeGrafter"/>
</dbReference>
<dbReference type="InterPro" id="IPR036393">
    <property type="entry name" value="AceGlu_kinase-like_sf"/>
</dbReference>
<evidence type="ECO:0000259" key="17">
    <source>
        <dbReference type="PROSITE" id="PS51671"/>
    </source>
</evidence>
<dbReference type="NCBIfam" id="TIGR00656">
    <property type="entry name" value="asp_kin_monofn"/>
    <property type="match status" value="1"/>
</dbReference>
<evidence type="ECO:0000256" key="7">
    <source>
        <dbReference type="ARBA" id="ARBA00022605"/>
    </source>
</evidence>
<proteinExistence type="inferred from homology"/>
<reference evidence="18 19" key="1">
    <citation type="journal article" date="2011" name="Science">
        <title>Drosophila microbiome modulates host developmental and metabolic homeostasis via insulin signaling.</title>
        <authorList>
            <person name="Shin S.C."/>
            <person name="Kim S.H."/>
            <person name="You H."/>
            <person name="Kim B."/>
            <person name="Kim A.C."/>
            <person name="Lee K.A."/>
            <person name="Yoon J.H."/>
            <person name="Ryu J.H."/>
            <person name="Lee W.J."/>
        </authorList>
    </citation>
    <scope>NUCLEOTIDE SEQUENCE [LARGE SCALE GENOMIC DNA]</scope>
    <source>
        <strain evidence="18 19">DM001</strain>
    </source>
</reference>
<keyword evidence="11 14" id="KW-0067">ATP-binding</keyword>
<feature type="binding site" evidence="14">
    <location>
        <begin position="274"/>
        <end position="275"/>
    </location>
    <ligand>
        <name>ATP</name>
        <dbReference type="ChEBI" id="CHEBI:30616"/>
    </ligand>
</feature>
<gene>
    <name evidence="18" type="primary">lysC</name>
    <name evidence="18" type="ORF">APO_0156</name>
</gene>
<sequence>MACIQQIPFLLVSPLDERGPGEVCDAACEAAQPFPCVFSAMQVAGRAGAMRFTACLVENKAMSGSAPRIVMKFGGTSVGDLDRIRAVAERVKKQKDAGCDVLVVVSAMAGETNRLVGFCQSLSPLYDAREYDAVVATGEQVTSGLLAIALQKLGVPSRSFAGWQVPILTDSLHGKASLDSIDGARLLGSMADGMVPVVAGFQGVGPDGRVTTLGRGGSDTSAVALAAAIKADRCDIYTDVDGIYTTDPRIVPKARKLDKITYEEMLELASVGAKVLQTRSVGLAMRERVRVQVLSSFEDGPAVTEGHLPGSMVVDEDEIVEKKLVTGIAYSRDEAKLSVRRIPDRPGIAAAIFGPLSEANVNVDMIVQSTGADGTTNMTFTTSKTDLPRAISILESVRGAVQYEELQTDPDIVKVSVVGSGMRSHAGVASTMFRTLSERSINIQAISTSEIKVSVLVAAEYAELAVRALHTAYGLDDV</sequence>
<feature type="binding site" evidence="14">
    <location>
        <begin position="72"/>
        <end position="75"/>
    </location>
    <ligand>
        <name>ATP</name>
        <dbReference type="ChEBI" id="CHEBI:30616"/>
    </ligand>
</feature>
<dbReference type="PIRSF" id="PIRSF000726">
    <property type="entry name" value="Asp_kin"/>
    <property type="match status" value="1"/>
</dbReference>
<feature type="domain" description="ACT" evidence="17">
    <location>
        <begin position="337"/>
        <end position="415"/>
    </location>
</feature>
<evidence type="ECO:0000256" key="9">
    <source>
        <dbReference type="ARBA" id="ARBA00022741"/>
    </source>
</evidence>
<dbReference type="InterPro" id="IPR002912">
    <property type="entry name" value="ACT_dom"/>
</dbReference>
<dbReference type="PANTHER" id="PTHR21499">
    <property type="entry name" value="ASPARTATE KINASE"/>
    <property type="match status" value="1"/>
</dbReference>
<keyword evidence="8 15" id="KW-0808">Transferase</keyword>
<evidence type="ECO:0000256" key="5">
    <source>
        <dbReference type="ARBA" id="ARBA00013059"/>
    </source>
</evidence>
<dbReference type="Pfam" id="PF00696">
    <property type="entry name" value="AA_kinase"/>
    <property type="match status" value="1"/>
</dbReference>
<dbReference type="Gene3D" id="3.40.1160.10">
    <property type="entry name" value="Acetylglutamate kinase-like"/>
    <property type="match status" value="1"/>
</dbReference>
<dbReference type="GO" id="GO:0009089">
    <property type="term" value="P:lysine biosynthetic process via diaminopimelate"/>
    <property type="evidence" value="ECO:0007669"/>
    <property type="project" value="UniProtKB-UniPathway"/>
</dbReference>
<comment type="pathway">
    <text evidence="3 16">Amino-acid biosynthesis; L-threonine biosynthesis; L-threonine from L-aspartate: step 1/5.</text>
</comment>
<dbReference type="InterPro" id="IPR018042">
    <property type="entry name" value="Aspartate_kinase_CS"/>
</dbReference>
<name>F1YQJ1_9PROT</name>
<keyword evidence="9 14" id="KW-0547">Nucleotide-binding</keyword>
<feature type="binding site" evidence="14">
    <location>
        <position position="139"/>
    </location>
    <ligand>
        <name>substrate</name>
    </ligand>
</feature>
<dbReference type="SUPFAM" id="SSF55021">
    <property type="entry name" value="ACT-like"/>
    <property type="match status" value="2"/>
</dbReference>
<dbReference type="GO" id="GO:0005524">
    <property type="term" value="F:ATP binding"/>
    <property type="evidence" value="ECO:0007669"/>
    <property type="project" value="UniProtKB-KW"/>
</dbReference>
<evidence type="ECO:0000256" key="8">
    <source>
        <dbReference type="ARBA" id="ARBA00022679"/>
    </source>
</evidence>
<dbReference type="InterPro" id="IPR041740">
    <property type="entry name" value="AKii-LysC-BS"/>
</dbReference>
<evidence type="ECO:0000256" key="16">
    <source>
        <dbReference type="RuleBase" id="RU004249"/>
    </source>
</evidence>
<accession>F1YQJ1</accession>
<dbReference type="CDD" id="cd04913">
    <property type="entry name" value="ACT_AKii-LysC-BS-like_1"/>
    <property type="match status" value="1"/>
</dbReference>
<evidence type="ECO:0000313" key="19">
    <source>
        <dbReference type="Proteomes" id="UP000018454"/>
    </source>
</evidence>
<dbReference type="AlphaFoldDB" id="F1YQJ1"/>
<protein>
    <recommendedName>
        <fullName evidence="6 15">Aspartokinase</fullName>
        <ecNumber evidence="5 15">2.7.2.4</ecNumber>
    </recommendedName>
</protein>
<dbReference type="CDD" id="cd04923">
    <property type="entry name" value="ACT_AK-LysC-DapG-like_2"/>
    <property type="match status" value="1"/>
</dbReference>
<comment type="pathway">
    <text evidence="2 16">Amino-acid biosynthesis; L-methionine biosynthesis via de novo pathway; L-homoserine from L-aspartate: step 1/3.</text>
</comment>
<dbReference type="EMBL" id="AEUP01000004">
    <property type="protein sequence ID" value="EGE48876.1"/>
    <property type="molecule type" value="Genomic_DNA"/>
</dbReference>
<dbReference type="Pfam" id="PF01842">
    <property type="entry name" value="ACT"/>
    <property type="match status" value="1"/>
</dbReference>
<evidence type="ECO:0000256" key="4">
    <source>
        <dbReference type="ARBA" id="ARBA00010122"/>
    </source>
</evidence>
<dbReference type="Proteomes" id="UP000018454">
    <property type="component" value="Unassembled WGS sequence"/>
</dbReference>
<feature type="binding site" evidence="14">
    <location>
        <position position="112"/>
    </location>
    <ligand>
        <name>substrate</name>
    </ligand>
</feature>
<comment type="caution">
    <text evidence="18">The sequence shown here is derived from an EMBL/GenBank/DDBJ whole genome shotgun (WGS) entry which is preliminary data.</text>
</comment>
<evidence type="ECO:0000256" key="12">
    <source>
        <dbReference type="ARBA" id="ARBA00023154"/>
    </source>
</evidence>
<dbReference type="NCBIfam" id="NF005154">
    <property type="entry name" value="PRK06635.1-2"/>
    <property type="match status" value="1"/>
</dbReference>
<feature type="binding site" evidence="14">
    <location>
        <position position="249"/>
    </location>
    <ligand>
        <name>ATP</name>
        <dbReference type="ChEBI" id="CHEBI:30616"/>
    </ligand>
</feature>
<evidence type="ECO:0000256" key="2">
    <source>
        <dbReference type="ARBA" id="ARBA00004986"/>
    </source>
</evidence>
<organism evidence="18 19">
    <name type="scientific">Acetobacter pomorum DM001</name>
    <dbReference type="NCBI Taxonomy" id="945681"/>
    <lineage>
        <taxon>Bacteria</taxon>
        <taxon>Pseudomonadati</taxon>
        <taxon>Pseudomonadota</taxon>
        <taxon>Alphaproteobacteria</taxon>
        <taxon>Acetobacterales</taxon>
        <taxon>Acetobacteraceae</taxon>
        <taxon>Acetobacter</taxon>
    </lineage>
</organism>
<keyword evidence="12" id="KW-0457">Lysine biosynthesis</keyword>
<evidence type="ECO:0000256" key="13">
    <source>
        <dbReference type="ARBA" id="ARBA00047872"/>
    </source>
</evidence>
<dbReference type="UniPathway" id="UPA00050">
    <property type="reaction ID" value="UER00461"/>
</dbReference>
<keyword evidence="7 16" id="KW-0028">Amino-acid biosynthesis</keyword>
<dbReference type="Gene3D" id="3.30.2130.10">
    <property type="entry name" value="VC0802-like"/>
    <property type="match status" value="1"/>
</dbReference>
<dbReference type="PROSITE" id="PS00324">
    <property type="entry name" value="ASPARTOKINASE"/>
    <property type="match status" value="1"/>
</dbReference>
<dbReference type="InterPro" id="IPR001341">
    <property type="entry name" value="Asp_kinase"/>
</dbReference>
<dbReference type="InterPro" id="IPR045865">
    <property type="entry name" value="ACT-like_dom_sf"/>
</dbReference>
<evidence type="ECO:0000256" key="15">
    <source>
        <dbReference type="RuleBase" id="RU003448"/>
    </source>
</evidence>
<dbReference type="InterPro" id="IPR001048">
    <property type="entry name" value="Asp/Glu/Uridylate_kinase"/>
</dbReference>
<dbReference type="UniPathway" id="UPA00034">
    <property type="reaction ID" value="UER00015"/>
</dbReference>